<dbReference type="Gene3D" id="3.30.565.10">
    <property type="entry name" value="Histidine kinase-like ATPase, C-terminal domain"/>
    <property type="match status" value="1"/>
</dbReference>
<keyword evidence="3" id="KW-1185">Reference proteome</keyword>
<dbReference type="SUPFAM" id="SSF55874">
    <property type="entry name" value="ATPase domain of HSP90 chaperone/DNA topoisomerase II/histidine kinase"/>
    <property type="match status" value="1"/>
</dbReference>
<dbReference type="GO" id="GO:0005524">
    <property type="term" value="F:ATP binding"/>
    <property type="evidence" value="ECO:0007669"/>
    <property type="project" value="UniProtKB-KW"/>
</dbReference>
<gene>
    <name evidence="2" type="ORF">I8U20_12585</name>
</gene>
<sequence>MRKRFEIHAEEDIVHIRSEVREMAKEIGFDELEQSRIVQSMSELAQNVVQYADKGILTISPVKDEGGRKGLKIQVRDKGPGLNNLEELAKGKARQAGETSGLQHVYMLMDELRQIPVESGTCLEAVKWLKNKPIIS</sequence>
<evidence type="ECO:0000313" key="3">
    <source>
        <dbReference type="Proteomes" id="UP000633619"/>
    </source>
</evidence>
<dbReference type="Proteomes" id="UP000633619">
    <property type="component" value="Unassembled WGS sequence"/>
</dbReference>
<comment type="caution">
    <text evidence="2">The sequence shown here is derived from an EMBL/GenBank/DDBJ whole genome shotgun (WGS) entry which is preliminary data.</text>
</comment>
<feature type="domain" description="Histidine kinase/HSP90-like ATPase" evidence="1">
    <location>
        <begin position="11"/>
        <end position="126"/>
    </location>
</feature>
<evidence type="ECO:0000259" key="1">
    <source>
        <dbReference type="Pfam" id="PF13581"/>
    </source>
</evidence>
<keyword evidence="2" id="KW-0547">Nucleotide-binding</keyword>
<dbReference type="InterPro" id="IPR003594">
    <property type="entry name" value="HATPase_dom"/>
</dbReference>
<protein>
    <submittedName>
        <fullName evidence="2">ATP-binding protein</fullName>
    </submittedName>
</protein>
<dbReference type="RefSeq" id="WP_181732813.1">
    <property type="nucleotide sequence ID" value="NZ_JACEIR010000012.1"/>
</dbReference>
<accession>A0A8I1A818</accession>
<proteinExistence type="predicted"/>
<dbReference type="Pfam" id="PF13581">
    <property type="entry name" value="HATPase_c_2"/>
    <property type="match status" value="1"/>
</dbReference>
<organism evidence="2 3">
    <name type="scientific">Thermoactinomyces intermedius</name>
    <dbReference type="NCBI Taxonomy" id="2024"/>
    <lineage>
        <taxon>Bacteria</taxon>
        <taxon>Bacillati</taxon>
        <taxon>Bacillota</taxon>
        <taxon>Bacilli</taxon>
        <taxon>Bacillales</taxon>
        <taxon>Thermoactinomycetaceae</taxon>
        <taxon>Thermoactinomyces</taxon>
    </lineage>
</organism>
<dbReference type="InterPro" id="IPR036890">
    <property type="entry name" value="HATPase_C_sf"/>
</dbReference>
<dbReference type="AlphaFoldDB" id="A0A8I1A818"/>
<reference evidence="2 3" key="1">
    <citation type="submission" date="2020-12" db="EMBL/GenBank/DDBJ databases">
        <title>WGS of Thermoactinomyces spp.</title>
        <authorList>
            <person name="Cheng K."/>
        </authorList>
    </citation>
    <scope>NUCLEOTIDE SEQUENCE [LARGE SCALE GENOMIC DNA]</scope>
    <source>
        <strain evidence="3">CICC 10671\DSM 43846</strain>
    </source>
</reference>
<keyword evidence="2" id="KW-0067">ATP-binding</keyword>
<evidence type="ECO:0000313" key="2">
    <source>
        <dbReference type="EMBL" id="MBH8596138.1"/>
    </source>
</evidence>
<dbReference type="EMBL" id="JAECVW010000010">
    <property type="protein sequence ID" value="MBH8596138.1"/>
    <property type="molecule type" value="Genomic_DNA"/>
</dbReference>
<name>A0A8I1A818_THEIN</name>